<dbReference type="InterPro" id="IPR008925">
    <property type="entry name" value="aa_tRNA-synth_I_cd-bd_sf"/>
</dbReference>
<proteinExistence type="inferred from homology"/>
<name>A0A1G2RCW2_9BACT</name>
<comment type="caution">
    <text evidence="7">The sequence shown here is derived from an EMBL/GenBank/DDBJ whole genome shotgun (WGS) entry which is preliminary data.</text>
</comment>
<evidence type="ECO:0000313" key="7">
    <source>
        <dbReference type="EMBL" id="OHA70694.1"/>
    </source>
</evidence>
<dbReference type="GO" id="GO:0005524">
    <property type="term" value="F:ATP binding"/>
    <property type="evidence" value="ECO:0007669"/>
    <property type="project" value="UniProtKB-KW"/>
</dbReference>
<evidence type="ECO:0000256" key="2">
    <source>
        <dbReference type="ARBA" id="ARBA00022598"/>
    </source>
</evidence>
<dbReference type="Gene3D" id="1.10.1160.10">
    <property type="entry name" value="Glutamyl-trna Synthetase, Domain 2"/>
    <property type="match status" value="1"/>
</dbReference>
<keyword evidence="5" id="KW-0648">Protein biosynthesis</keyword>
<dbReference type="GO" id="GO:0006424">
    <property type="term" value="P:glutamyl-tRNA aminoacylation"/>
    <property type="evidence" value="ECO:0007669"/>
    <property type="project" value="TreeGrafter"/>
</dbReference>
<dbReference type="InterPro" id="IPR020061">
    <property type="entry name" value="Glu_tRNA_lig_a-bdl"/>
</dbReference>
<dbReference type="AlphaFoldDB" id="A0A1G2RCW2"/>
<keyword evidence="2" id="KW-0436">Ligase</keyword>
<dbReference type="GO" id="GO:0000049">
    <property type="term" value="F:tRNA binding"/>
    <property type="evidence" value="ECO:0007669"/>
    <property type="project" value="InterPro"/>
</dbReference>
<dbReference type="PANTHER" id="PTHR43311">
    <property type="entry name" value="GLUTAMATE--TRNA LIGASE"/>
    <property type="match status" value="1"/>
</dbReference>
<protein>
    <submittedName>
        <fullName evidence="7">Uncharacterized protein</fullName>
    </submittedName>
</protein>
<evidence type="ECO:0000313" key="8">
    <source>
        <dbReference type="Proteomes" id="UP000177078"/>
    </source>
</evidence>
<keyword evidence="4" id="KW-0067">ATP-binding</keyword>
<sequence>MNFIAFLGWNPGDEREIYSLLSLTKEFSIDRIQKGGAVFNIQRLDFLNGFYIRQRSVEKLTKLCIPYLIGAGLIEPLNGSNNRIV</sequence>
<dbReference type="Proteomes" id="UP000177078">
    <property type="component" value="Unassembled WGS sequence"/>
</dbReference>
<dbReference type="SUPFAM" id="SSF48163">
    <property type="entry name" value="An anticodon-binding domain of class I aminoacyl-tRNA synthetases"/>
    <property type="match status" value="1"/>
</dbReference>
<reference evidence="7 8" key="1">
    <citation type="journal article" date="2016" name="Nat. Commun.">
        <title>Thousands of microbial genomes shed light on interconnected biogeochemical processes in an aquifer system.</title>
        <authorList>
            <person name="Anantharaman K."/>
            <person name="Brown C.T."/>
            <person name="Hug L.A."/>
            <person name="Sharon I."/>
            <person name="Castelle C.J."/>
            <person name="Probst A.J."/>
            <person name="Thomas B.C."/>
            <person name="Singh A."/>
            <person name="Wilkins M.J."/>
            <person name="Karaoz U."/>
            <person name="Brodie E.L."/>
            <person name="Williams K.H."/>
            <person name="Hubbard S.S."/>
            <person name="Banfield J.F."/>
        </authorList>
    </citation>
    <scope>NUCLEOTIDE SEQUENCE [LARGE SCALE GENOMIC DNA]</scope>
</reference>
<dbReference type="STRING" id="1802457.A3F15_02240"/>
<dbReference type="GO" id="GO:0004818">
    <property type="term" value="F:glutamate-tRNA ligase activity"/>
    <property type="evidence" value="ECO:0007669"/>
    <property type="project" value="TreeGrafter"/>
</dbReference>
<dbReference type="EMBL" id="MHUC01000022">
    <property type="protein sequence ID" value="OHA70694.1"/>
    <property type="molecule type" value="Genomic_DNA"/>
</dbReference>
<gene>
    <name evidence="7" type="ORF">A3F15_02240</name>
</gene>
<organism evidence="7 8">
    <name type="scientific">Candidatus Wildermuthbacteria bacterium RIFCSPHIGHO2_12_FULL_40_12</name>
    <dbReference type="NCBI Taxonomy" id="1802457"/>
    <lineage>
        <taxon>Bacteria</taxon>
        <taxon>Candidatus Wildermuthiibacteriota</taxon>
    </lineage>
</organism>
<dbReference type="PANTHER" id="PTHR43311:SF2">
    <property type="entry name" value="GLUTAMATE--TRNA LIGASE, MITOCHONDRIAL-RELATED"/>
    <property type="match status" value="1"/>
</dbReference>
<dbReference type="InterPro" id="IPR049940">
    <property type="entry name" value="GluQ/Sye"/>
</dbReference>
<evidence type="ECO:0000256" key="5">
    <source>
        <dbReference type="ARBA" id="ARBA00022917"/>
    </source>
</evidence>
<accession>A0A1G2RCW2</accession>
<evidence type="ECO:0000256" key="1">
    <source>
        <dbReference type="ARBA" id="ARBA00007894"/>
    </source>
</evidence>
<evidence type="ECO:0000256" key="4">
    <source>
        <dbReference type="ARBA" id="ARBA00022840"/>
    </source>
</evidence>
<keyword evidence="6" id="KW-0030">Aminoacyl-tRNA synthetase</keyword>
<keyword evidence="3" id="KW-0547">Nucleotide-binding</keyword>
<evidence type="ECO:0000256" key="3">
    <source>
        <dbReference type="ARBA" id="ARBA00022741"/>
    </source>
</evidence>
<comment type="similarity">
    <text evidence="1">Belongs to the class-I aminoacyl-tRNA synthetase family. Glutamate--tRNA ligase type 1 subfamily.</text>
</comment>
<evidence type="ECO:0000256" key="6">
    <source>
        <dbReference type="ARBA" id="ARBA00023146"/>
    </source>
</evidence>